<feature type="region of interest" description="Disordered" evidence="2">
    <location>
        <begin position="393"/>
        <end position="430"/>
    </location>
</feature>
<dbReference type="AlphaFoldDB" id="A0A7J0D9Q4"/>
<evidence type="ECO:0000256" key="1">
    <source>
        <dbReference type="SAM" id="Coils"/>
    </source>
</evidence>
<keyword evidence="1" id="KW-0175">Coiled coil</keyword>
<evidence type="ECO:0000256" key="2">
    <source>
        <dbReference type="SAM" id="MobiDB-lite"/>
    </source>
</evidence>
<protein>
    <submittedName>
        <fullName evidence="3">Uncharacterized protein</fullName>
    </submittedName>
</protein>
<feature type="coiled-coil region" evidence="1">
    <location>
        <begin position="301"/>
        <end position="367"/>
    </location>
</feature>
<feature type="compositionally biased region" description="Acidic residues" evidence="2">
    <location>
        <begin position="397"/>
        <end position="413"/>
    </location>
</feature>
<comment type="caution">
    <text evidence="3">The sequence shown here is derived from an EMBL/GenBank/DDBJ whole genome shotgun (WGS) entry which is preliminary data.</text>
</comment>
<proteinExistence type="predicted"/>
<reference evidence="4" key="1">
    <citation type="submission" date="2019-07" db="EMBL/GenBank/DDBJ databases">
        <title>De Novo Assembly of kiwifruit Actinidia rufa.</title>
        <authorList>
            <person name="Sugita-Konishi S."/>
            <person name="Sato K."/>
            <person name="Mori E."/>
            <person name="Abe Y."/>
            <person name="Kisaki G."/>
            <person name="Hamano K."/>
            <person name="Suezawa K."/>
            <person name="Otani M."/>
            <person name="Fukuda T."/>
            <person name="Manabe T."/>
            <person name="Gomi K."/>
            <person name="Tabuchi M."/>
            <person name="Akimitsu K."/>
            <person name="Kataoka I."/>
        </authorList>
    </citation>
    <scope>NUCLEOTIDE SEQUENCE [LARGE SCALE GENOMIC DNA]</scope>
    <source>
        <strain evidence="4">cv. Fuchu</strain>
    </source>
</reference>
<accession>A0A7J0D9Q4</accession>
<name>A0A7J0D9Q4_9ERIC</name>
<dbReference type="EMBL" id="BJWL01000119">
    <property type="protein sequence ID" value="GFS30394.1"/>
    <property type="molecule type" value="Genomic_DNA"/>
</dbReference>
<gene>
    <name evidence="3" type="ORF">Acr_00g0011680</name>
</gene>
<evidence type="ECO:0000313" key="3">
    <source>
        <dbReference type="EMBL" id="GFS30394.1"/>
    </source>
</evidence>
<feature type="compositionally biased region" description="Basic and acidic residues" evidence="2">
    <location>
        <begin position="414"/>
        <end position="430"/>
    </location>
</feature>
<evidence type="ECO:0000313" key="4">
    <source>
        <dbReference type="Proteomes" id="UP000585474"/>
    </source>
</evidence>
<dbReference type="OrthoDB" id="1751927at2759"/>
<organism evidence="3 4">
    <name type="scientific">Actinidia rufa</name>
    <dbReference type="NCBI Taxonomy" id="165716"/>
    <lineage>
        <taxon>Eukaryota</taxon>
        <taxon>Viridiplantae</taxon>
        <taxon>Streptophyta</taxon>
        <taxon>Embryophyta</taxon>
        <taxon>Tracheophyta</taxon>
        <taxon>Spermatophyta</taxon>
        <taxon>Magnoliopsida</taxon>
        <taxon>eudicotyledons</taxon>
        <taxon>Gunneridae</taxon>
        <taxon>Pentapetalae</taxon>
        <taxon>asterids</taxon>
        <taxon>Ericales</taxon>
        <taxon>Actinidiaceae</taxon>
        <taxon>Actinidia</taxon>
    </lineage>
</organism>
<sequence>MPNGESTVNVRDVVEMGSHGDEVSRLSYLYSEWQDEPPKQGATKDLRRDEVIRVVGVSLMVTKKGIGDMVIAGDVPISGYQKVGVLSLISCLLLKIPREDLPSPEVVLQLERETNNMTHGELDRLRESCTFHPVFRSSFPRRILHIYNIYPAQLVPNAWHSVVCAVVSVATSYLSLPRPNNRGSIESWIHYSKDKPTRPKTSLTLGSAVQVVGDEGESYHSQDDPLRGGKVRPLIPGLESGSLSLSSSSEAWLNPQLPFELRLKEKLLKGVIVLADRDEVERLDLDWAISKFFHIIGQACAALVEVEMAHAQQLAKKFERQLAELRAKEQHAIKEFRNANENRDATMERLKKEVAELKEKSVLTKKSAIEEYKSSDDFHEVVEQSASMYFGEGFELLVEEGEGEEDEEEPSEEKEEKNEENGEQDNNHDP</sequence>
<keyword evidence="4" id="KW-1185">Reference proteome</keyword>
<dbReference type="Proteomes" id="UP000585474">
    <property type="component" value="Unassembled WGS sequence"/>
</dbReference>